<keyword evidence="3" id="KW-1185">Reference proteome</keyword>
<evidence type="ECO:0000313" key="2">
    <source>
        <dbReference type="EMBL" id="RZU76019.1"/>
    </source>
</evidence>
<dbReference type="RefSeq" id="WP_130336413.1">
    <property type="nucleotide sequence ID" value="NZ_SHLD01000001.1"/>
</dbReference>
<sequence length="238" mass="25882">MRADQERREQRLARYDELRAERPGLFANPPGAAFEIVFDRASQLAAAETAAEQLRAEGRPAEYGDMGVVYEDRFAILVRDTVRFRDGKIGPYIRLLGADSGTGAAILPMLNDGQILLVRHFRHGLRGWQWEIPRGFSEGGADGATTAARELAEEIGVATAKIEPLGRLAAEGAFDEIYLARLAADTLPVMLPAEAVTEGIDERRLCTSAELAAMIAAGEITDQYLLAAWAFATAKGHI</sequence>
<gene>
    <name evidence="2" type="ORF">EV384_4615</name>
</gene>
<dbReference type="EMBL" id="SHLD01000001">
    <property type="protein sequence ID" value="RZU76019.1"/>
    <property type="molecule type" value="Genomic_DNA"/>
</dbReference>
<dbReference type="PROSITE" id="PS51462">
    <property type="entry name" value="NUDIX"/>
    <property type="match status" value="1"/>
</dbReference>
<reference evidence="2 3" key="1">
    <citation type="submission" date="2019-02" db="EMBL/GenBank/DDBJ databases">
        <title>Sequencing the genomes of 1000 actinobacteria strains.</title>
        <authorList>
            <person name="Klenk H.-P."/>
        </authorList>
    </citation>
    <scope>NUCLEOTIDE SEQUENCE [LARGE SCALE GENOMIC DNA]</scope>
    <source>
        <strain evidence="2 3">DSM 45612</strain>
    </source>
</reference>
<dbReference type="Gene3D" id="3.90.79.10">
    <property type="entry name" value="Nucleoside Triphosphate Pyrophosphohydrolase"/>
    <property type="match status" value="1"/>
</dbReference>
<evidence type="ECO:0000259" key="1">
    <source>
        <dbReference type="PROSITE" id="PS51462"/>
    </source>
</evidence>
<dbReference type="Pfam" id="PF00293">
    <property type="entry name" value="NUDIX"/>
    <property type="match status" value="1"/>
</dbReference>
<name>A0A4Q8BFQ9_9ACTN</name>
<dbReference type="OrthoDB" id="9806150at2"/>
<dbReference type="InterPro" id="IPR015797">
    <property type="entry name" value="NUDIX_hydrolase-like_dom_sf"/>
</dbReference>
<proteinExistence type="predicted"/>
<comment type="caution">
    <text evidence="2">The sequence shown here is derived from an EMBL/GenBank/DDBJ whole genome shotgun (WGS) entry which is preliminary data.</text>
</comment>
<dbReference type="AlphaFoldDB" id="A0A4Q8BFQ9"/>
<protein>
    <submittedName>
        <fullName evidence="2">ADP-ribose pyrophosphatase</fullName>
    </submittedName>
</protein>
<evidence type="ECO:0000313" key="3">
    <source>
        <dbReference type="Proteomes" id="UP000294114"/>
    </source>
</evidence>
<dbReference type="Proteomes" id="UP000294114">
    <property type="component" value="Unassembled WGS sequence"/>
</dbReference>
<dbReference type="CDD" id="cd03424">
    <property type="entry name" value="NUDIX_ADPRase_Nudt5_UGPPase_Nudt14"/>
    <property type="match status" value="1"/>
</dbReference>
<dbReference type="InterPro" id="IPR000086">
    <property type="entry name" value="NUDIX_hydrolase_dom"/>
</dbReference>
<accession>A0A4Q8BFQ9</accession>
<organism evidence="2 3">
    <name type="scientific">Micromonospora kangleipakensis</name>
    <dbReference type="NCBI Taxonomy" id="1077942"/>
    <lineage>
        <taxon>Bacteria</taxon>
        <taxon>Bacillati</taxon>
        <taxon>Actinomycetota</taxon>
        <taxon>Actinomycetes</taxon>
        <taxon>Micromonosporales</taxon>
        <taxon>Micromonosporaceae</taxon>
        <taxon>Micromonospora</taxon>
    </lineage>
</organism>
<feature type="domain" description="Nudix hydrolase" evidence="1">
    <location>
        <begin position="97"/>
        <end position="228"/>
    </location>
</feature>
<dbReference type="SUPFAM" id="SSF55811">
    <property type="entry name" value="Nudix"/>
    <property type="match status" value="1"/>
</dbReference>